<proteinExistence type="predicted"/>
<sequence>MCCKHAAGGSILTFTRSLSSRVKPGAPQGSGFGSSLFPPSQHPSGLPLYMTSEPLDSLAQLWPEQSGATPRNHPTFLKQKPRQQGFLLFRDI</sequence>
<comment type="caution">
    <text evidence="1">The sequence shown here is derived from an EMBL/GenBank/DDBJ whole genome shotgun (WGS) entry which is preliminary data.</text>
</comment>
<keyword evidence="2" id="KW-1185">Reference proteome</keyword>
<organism evidence="1 2">
    <name type="scientific">Champsocephalus esox</name>
    <name type="common">pike icefish</name>
    <dbReference type="NCBI Taxonomy" id="159716"/>
    <lineage>
        <taxon>Eukaryota</taxon>
        <taxon>Metazoa</taxon>
        <taxon>Chordata</taxon>
        <taxon>Craniata</taxon>
        <taxon>Vertebrata</taxon>
        <taxon>Euteleostomi</taxon>
        <taxon>Actinopterygii</taxon>
        <taxon>Neopterygii</taxon>
        <taxon>Teleostei</taxon>
        <taxon>Neoteleostei</taxon>
        <taxon>Acanthomorphata</taxon>
        <taxon>Eupercaria</taxon>
        <taxon>Perciformes</taxon>
        <taxon>Notothenioidei</taxon>
        <taxon>Channichthyidae</taxon>
        <taxon>Champsocephalus</taxon>
    </lineage>
</organism>
<accession>A0AAN8B2G8</accession>
<protein>
    <submittedName>
        <fullName evidence="1">Uncharacterized protein</fullName>
    </submittedName>
</protein>
<dbReference type="EMBL" id="JAULUE010002066">
    <property type="protein sequence ID" value="KAK5877258.1"/>
    <property type="molecule type" value="Genomic_DNA"/>
</dbReference>
<name>A0AAN8B2G8_9TELE</name>
<evidence type="ECO:0000313" key="2">
    <source>
        <dbReference type="Proteomes" id="UP001335648"/>
    </source>
</evidence>
<gene>
    <name evidence="1" type="ORF">CesoFtcFv8_024782</name>
</gene>
<evidence type="ECO:0000313" key="1">
    <source>
        <dbReference type="EMBL" id="KAK5877258.1"/>
    </source>
</evidence>
<reference evidence="1 2" key="1">
    <citation type="journal article" date="2023" name="Mol. Biol. Evol.">
        <title>Genomics of Secondarily Temperate Adaptation in the Only Non-Antarctic Icefish.</title>
        <authorList>
            <person name="Rivera-Colon A.G."/>
            <person name="Rayamajhi N."/>
            <person name="Minhas B.F."/>
            <person name="Madrigal G."/>
            <person name="Bilyk K.T."/>
            <person name="Yoon V."/>
            <person name="Hune M."/>
            <person name="Gregory S."/>
            <person name="Cheng C.H.C."/>
            <person name="Catchen J.M."/>
        </authorList>
    </citation>
    <scope>NUCLEOTIDE SEQUENCE [LARGE SCALE GENOMIC DNA]</scope>
    <source>
        <strain evidence="1">JC2023a</strain>
    </source>
</reference>
<dbReference type="AlphaFoldDB" id="A0AAN8B2G8"/>
<dbReference type="Proteomes" id="UP001335648">
    <property type="component" value="Unassembled WGS sequence"/>
</dbReference>